<keyword evidence="2" id="KW-1185">Reference proteome</keyword>
<dbReference type="Proteomes" id="UP001064048">
    <property type="component" value="Chromosome 13"/>
</dbReference>
<sequence>MQCGHVVLWVRNNRGKEVLVYDAQIVLNAQSGKELALFKGFTYYCNSHNAFEWKKIWRCTHGGRCTARIYLTPELTMVKTMFGKQLAVYEGFTYYSVASETNEDTVNIWPCTTGEECTACLYLTPKGMVYKAQLIHCHAAPKHIIRDVLLVRNKSGKKLAIVNGYSYYCITQGRCKDVYACTKGRPCKARFHFTTDHQMLRAHLEHMHARHPYVIRNVLMLPNDNGTEVAIHDGYSYNCDYRLPSKTVWRCSDINCDARIHLNKKNVGSRYKCSVVVQEKNWWFSTGSLTIANTSEQRKSCGDVWQETARPVIMVKNKSGKDMVILEGFTFYRHSRRKGKDIWCCTSGHRCRARFHMSSSMDMFRANLSHGHDPPRFVVNNGSSKRPIIQIVCLSTKIGSSLAEIVFSGWISMTALSWEIQLYKNHKGKDIAIVNGYTYYSTFLGTEYSSWQCTTGKRCKARFRLYNKDLKMLKTYSRHEYTYYCKQQCKKSKYFNWYCSTHNCRGCNAKLKLDENFAIMGFENKHTHPPAKYCIHQGQVFYTTQQRAASSLLRWSHVLVKLQESGRLEYLVLLETQESKLSSIDQMLGAKTALKAKEGFEFHNITNTELIPTTKGNYVLRVGHYMYSSNWNRPKDSQDSRRWYCSQRKKYSWTVNIGWSQKGQMRLSCAGYTFVLPNHYRRSICKRWYCSTDRPKGCKAFVITKYEEIISINNSHNHPARTPRTILTDENDAISTFMNTNTVSANIITNQMGRQRLVLNGHFYAPHAHSRVTGKMRWRCLAERTWPAELYREKLG</sequence>
<protein>
    <submittedName>
        <fullName evidence="1">Uncharacterized protein</fullName>
    </submittedName>
</protein>
<proteinExistence type="predicted"/>
<organism evidence="1 2">
    <name type="scientific">Choristoneura fumiferana</name>
    <name type="common">Spruce budworm moth</name>
    <name type="synonym">Archips fumiferana</name>
    <dbReference type="NCBI Taxonomy" id="7141"/>
    <lineage>
        <taxon>Eukaryota</taxon>
        <taxon>Metazoa</taxon>
        <taxon>Ecdysozoa</taxon>
        <taxon>Arthropoda</taxon>
        <taxon>Hexapoda</taxon>
        <taxon>Insecta</taxon>
        <taxon>Pterygota</taxon>
        <taxon>Neoptera</taxon>
        <taxon>Endopterygota</taxon>
        <taxon>Lepidoptera</taxon>
        <taxon>Glossata</taxon>
        <taxon>Ditrysia</taxon>
        <taxon>Tortricoidea</taxon>
        <taxon>Tortricidae</taxon>
        <taxon>Tortricinae</taxon>
        <taxon>Choristoneura</taxon>
    </lineage>
</organism>
<reference evidence="1 2" key="1">
    <citation type="journal article" date="2022" name="Genome Biol. Evol.">
        <title>The Spruce Budworm Genome: Reconstructing the Evolutionary History of Antifreeze Proteins.</title>
        <authorList>
            <person name="Beliveau C."/>
            <person name="Gagne P."/>
            <person name="Picq S."/>
            <person name="Vernygora O."/>
            <person name="Keeling C.I."/>
            <person name="Pinkney K."/>
            <person name="Doucet D."/>
            <person name="Wen F."/>
            <person name="Johnston J.S."/>
            <person name="Maaroufi H."/>
            <person name="Boyle B."/>
            <person name="Laroche J."/>
            <person name="Dewar K."/>
            <person name="Juretic N."/>
            <person name="Blackburn G."/>
            <person name="Nisole A."/>
            <person name="Brunet B."/>
            <person name="Brandao M."/>
            <person name="Lumley L."/>
            <person name="Duan J."/>
            <person name="Quan G."/>
            <person name="Lucarotti C.J."/>
            <person name="Roe A.D."/>
            <person name="Sperling F.A.H."/>
            <person name="Levesque R.C."/>
            <person name="Cusson M."/>
        </authorList>
    </citation>
    <scope>NUCLEOTIDE SEQUENCE [LARGE SCALE GENOMIC DNA]</scope>
    <source>
        <strain evidence="1">Glfc:IPQL:Cfum</strain>
    </source>
</reference>
<name>A0ACC0JAI2_CHOFU</name>
<dbReference type="EMBL" id="CM046113">
    <property type="protein sequence ID" value="KAI8421093.1"/>
    <property type="molecule type" value="Genomic_DNA"/>
</dbReference>
<evidence type="ECO:0000313" key="1">
    <source>
        <dbReference type="EMBL" id="KAI8421093.1"/>
    </source>
</evidence>
<evidence type="ECO:0000313" key="2">
    <source>
        <dbReference type="Proteomes" id="UP001064048"/>
    </source>
</evidence>
<comment type="caution">
    <text evidence="1">The sequence shown here is derived from an EMBL/GenBank/DDBJ whole genome shotgun (WGS) entry which is preliminary data.</text>
</comment>
<gene>
    <name evidence="1" type="ORF">MSG28_008203</name>
</gene>
<accession>A0ACC0JAI2</accession>